<sequence length="447" mass="47033">MTTTDRRPVPPLAKPRPAKLPVVAEQTLDNGLRVLAVRRRGVPLAELRLRVPFAGPSGRGGRAHTAQAQLLGDTLLSGTSSRTAAQLAAEVQALGGQLSASTDADRLGFGGSVLVTGLPGLLDLLRDVLTSATYPKHEVVGERDRLVQELAIYRSQASVVAREALLSRMYGDHPYGRELPLAEELQDVKASHLRALHGKRIAPAGSVLTIVGDLTPSRALGLVEAALSEWTATTKAVETPALPTPPRGPALLLDRPGAVQTTLRMAASAPSRTDQDYAAFALANLVFGGYFSSRWVANIREDKGYTYSPHAQIEHPPAGSRVTVSADVSTPTTAPALLETVYELGRVATTPVSQAELDQARRYAIGVLALTTSSQAGLASTISQLAGAGLGVEWLRDHPAQLAAVTVDDALAAGAEYLAPNRLTTVLVGDVAQVEAPLRTLVDLELG</sequence>
<accession>A0A6J4LD24</accession>
<name>A0A6J4LD24_9ACTN</name>
<dbReference type="InterPro" id="IPR007863">
    <property type="entry name" value="Peptidase_M16_C"/>
</dbReference>
<reference evidence="3" key="1">
    <citation type="submission" date="2020-02" db="EMBL/GenBank/DDBJ databases">
        <authorList>
            <person name="Meier V. D."/>
        </authorList>
    </citation>
    <scope>NUCLEOTIDE SEQUENCE</scope>
    <source>
        <strain evidence="3">AVDCRST_MAG16</strain>
    </source>
</reference>
<dbReference type="PANTHER" id="PTHR11851:SF224">
    <property type="entry name" value="PROCESSING PROTEASE"/>
    <property type="match status" value="1"/>
</dbReference>
<dbReference type="GO" id="GO:0046872">
    <property type="term" value="F:metal ion binding"/>
    <property type="evidence" value="ECO:0007669"/>
    <property type="project" value="InterPro"/>
</dbReference>
<organism evidence="3">
    <name type="scientific">uncultured Frankineae bacterium</name>
    <dbReference type="NCBI Taxonomy" id="437475"/>
    <lineage>
        <taxon>Bacteria</taxon>
        <taxon>Bacillati</taxon>
        <taxon>Actinomycetota</taxon>
        <taxon>Actinomycetes</taxon>
        <taxon>Frankiales</taxon>
        <taxon>environmental samples</taxon>
    </lineage>
</organism>
<dbReference type="Pfam" id="PF00675">
    <property type="entry name" value="Peptidase_M16"/>
    <property type="match status" value="1"/>
</dbReference>
<dbReference type="SUPFAM" id="SSF63411">
    <property type="entry name" value="LuxS/MPP-like metallohydrolase"/>
    <property type="match status" value="2"/>
</dbReference>
<feature type="domain" description="Peptidase M16 N-terminal" evidence="1">
    <location>
        <begin position="70"/>
        <end position="179"/>
    </location>
</feature>
<protein>
    <recommendedName>
        <fullName evidence="4">Zinc protease</fullName>
    </recommendedName>
</protein>
<dbReference type="InterPro" id="IPR011765">
    <property type="entry name" value="Pept_M16_N"/>
</dbReference>
<gene>
    <name evidence="3" type="ORF">AVDCRST_MAG16-1246</name>
</gene>
<dbReference type="PANTHER" id="PTHR11851">
    <property type="entry name" value="METALLOPROTEASE"/>
    <property type="match status" value="1"/>
</dbReference>
<dbReference type="Pfam" id="PF05193">
    <property type="entry name" value="Peptidase_M16_C"/>
    <property type="match status" value="1"/>
</dbReference>
<proteinExistence type="predicted"/>
<evidence type="ECO:0000313" key="3">
    <source>
        <dbReference type="EMBL" id="CAA9329973.1"/>
    </source>
</evidence>
<dbReference type="InterPro" id="IPR050361">
    <property type="entry name" value="MPP/UQCRC_Complex"/>
</dbReference>
<dbReference type="InterPro" id="IPR011249">
    <property type="entry name" value="Metalloenz_LuxS/M16"/>
</dbReference>
<evidence type="ECO:0000259" key="2">
    <source>
        <dbReference type="Pfam" id="PF05193"/>
    </source>
</evidence>
<evidence type="ECO:0000259" key="1">
    <source>
        <dbReference type="Pfam" id="PF00675"/>
    </source>
</evidence>
<dbReference type="AlphaFoldDB" id="A0A6J4LD24"/>
<dbReference type="Gene3D" id="3.30.830.10">
    <property type="entry name" value="Metalloenzyme, LuxS/M16 peptidase-like"/>
    <property type="match status" value="2"/>
</dbReference>
<feature type="domain" description="Peptidase M16 C-terminal" evidence="2">
    <location>
        <begin position="188"/>
        <end position="362"/>
    </location>
</feature>
<evidence type="ECO:0008006" key="4">
    <source>
        <dbReference type="Google" id="ProtNLM"/>
    </source>
</evidence>
<dbReference type="EMBL" id="CADCUE010000106">
    <property type="protein sequence ID" value="CAA9329973.1"/>
    <property type="molecule type" value="Genomic_DNA"/>
</dbReference>